<evidence type="ECO:0000256" key="1">
    <source>
        <dbReference type="SAM" id="MobiDB-lite"/>
    </source>
</evidence>
<keyword evidence="2" id="KW-0812">Transmembrane</keyword>
<dbReference type="GeneID" id="18814601"/>
<feature type="transmembrane region" description="Helical" evidence="2">
    <location>
        <begin position="170"/>
        <end position="189"/>
    </location>
</feature>
<feature type="transmembrane region" description="Helical" evidence="2">
    <location>
        <begin position="59"/>
        <end position="79"/>
    </location>
</feature>
<evidence type="ECO:0000256" key="2">
    <source>
        <dbReference type="SAM" id="Phobius"/>
    </source>
</evidence>
<feature type="transmembrane region" description="Helical" evidence="2">
    <location>
        <begin position="109"/>
        <end position="127"/>
    </location>
</feature>
<name>F8NP07_SERL9</name>
<feature type="compositionally biased region" description="Polar residues" evidence="1">
    <location>
        <begin position="589"/>
        <end position="602"/>
    </location>
</feature>
<proteinExistence type="predicted"/>
<reference evidence="3" key="1">
    <citation type="submission" date="2011-04" db="EMBL/GenBank/DDBJ databases">
        <title>Evolution of plant cell wall degrading machinery underlies the functional diversity of forest fungi.</title>
        <authorList>
            <consortium name="US DOE Joint Genome Institute (JGI-PGF)"/>
            <person name="Eastwood D.C."/>
            <person name="Floudas D."/>
            <person name="Binder M."/>
            <person name="Majcherczyk A."/>
            <person name="Schneider P."/>
            <person name="Aerts A."/>
            <person name="Asiegbu F.O."/>
            <person name="Baker S.E."/>
            <person name="Barry K."/>
            <person name="Bendiksby M."/>
            <person name="Blumentritt M."/>
            <person name="Coutinho P.M."/>
            <person name="Cullen D."/>
            <person name="Cullen D."/>
            <person name="Gathman A."/>
            <person name="Goodell B."/>
            <person name="Henrissat B."/>
            <person name="Ihrmark K."/>
            <person name="Kauserud H."/>
            <person name="Kohler A."/>
            <person name="LaButti K."/>
            <person name="Lapidus A."/>
            <person name="Lavin J.L."/>
            <person name="Lee Y.-H."/>
            <person name="Lindquist E."/>
            <person name="Lilly W."/>
            <person name="Lucas S."/>
            <person name="Morin E."/>
            <person name="Murat C."/>
            <person name="Oguiza J.A."/>
            <person name="Park J."/>
            <person name="Pisabarro A.G."/>
            <person name="Riley R."/>
            <person name="Rosling A."/>
            <person name="Salamov A."/>
            <person name="Schmidt O."/>
            <person name="Schmutz J."/>
            <person name="Skrede I."/>
            <person name="Stenlid J."/>
            <person name="Wiebenga A."/>
            <person name="Xie X."/>
            <person name="Kues U."/>
            <person name="Hibbett D.S."/>
            <person name="Hoffmeister D."/>
            <person name="Hogberg N."/>
            <person name="Martin F."/>
            <person name="Grigoriev I.V."/>
            <person name="Watkinson S.C."/>
        </authorList>
    </citation>
    <scope>NUCLEOTIDE SEQUENCE</scope>
    <source>
        <strain evidence="3">S7.9</strain>
    </source>
</reference>
<feature type="region of interest" description="Disordered" evidence="1">
    <location>
        <begin position="730"/>
        <end position="768"/>
    </location>
</feature>
<dbReference type="AlphaFoldDB" id="F8NP07"/>
<gene>
    <name evidence="3" type="ORF">SERLADRAFT_435880</name>
</gene>
<sequence length="852" mass="92822">MFNASTTPCQWGSDAYTFSPSLTISDSCAINLIFSDIPFISIGILAFGISFFFILVKRFVLVAICIYFSVFFAFSASILDLGQLVAHGLKGVEPADIGATRPLLQGREVFLAISVGLRFLFYWIFVAEAPRGESQPNPVPNRSWTDFLVIEAKEGCHSGSWDRWGLTGHILKLVLFAASIAILVLQILWRIVSSFHYYGPIYAADTSLELVASILFILKLILNTSISPVTPRWRTLREYSVPIVALFLNAGIAIGNLICFAFTESTLGRFLQAIEYFILIVFILVVAFHRYESGIQRPAPPVQQNIMIPEKARESTFRITPPIVPTPTISMIFNSSSLNQARNASTEAIRRASRVSSWVSARISRQRSIKEDKVQLWSQKVAGDSPLPNQPADSLRRRDSIDSVLSEAYKESAKWDSMSYSTGLHPETPSAAQPVHSEADIPIIGERSAGSSRVLDSSSQSASSRKLLTTNLGIKIAPSYPSVLSQDLEGDLTVVMTAPADTQSQDSPIYGLDGISRSILRTTDTNQSVPGTRSTSVSLEELLRQQNDLDKSIAALRLFSPRSSTTGSTEDKSLSESPSPSGRDAPRHSASTGLRTNSTISLSHFPDPPWLTTPIPALPSPRPIPLLRAMEDRRSRLTLMSENSSTAVPYPPRMPAAQDDVYSSSQSQLLPESPCGEDEFTTTKAVRTPRFDSGGTQYDVTSFIGDLTSPGGQRKGSGIIDKESFAETDMGTGSIVNRPRPNPTSSLLKPPTFISQPRLPPNATSPLVPRRARLTGLPTSPANDRMKLSPLSKLSVIDTLPEEETENVRPHTPPVAVPSTSPAPMLTVSSSSGPDRSRTGRPLGLPPRPRLG</sequence>
<dbReference type="HOGENOM" id="CLU_016384_0_0_1"/>
<feature type="region of interest" description="Disordered" evidence="1">
    <location>
        <begin position="380"/>
        <end position="399"/>
    </location>
</feature>
<dbReference type="RefSeq" id="XP_007316197.1">
    <property type="nucleotide sequence ID" value="XM_007316135.1"/>
</dbReference>
<feature type="transmembrane region" description="Helical" evidence="2">
    <location>
        <begin position="269"/>
        <end position="288"/>
    </location>
</feature>
<dbReference type="EMBL" id="GL945431">
    <property type="protein sequence ID" value="EGO28106.1"/>
    <property type="molecule type" value="Genomic_DNA"/>
</dbReference>
<feature type="transmembrane region" description="Helical" evidence="2">
    <location>
        <begin position="243"/>
        <end position="263"/>
    </location>
</feature>
<feature type="transmembrane region" description="Helical" evidence="2">
    <location>
        <begin position="29"/>
        <end position="52"/>
    </location>
</feature>
<feature type="region of interest" description="Disordered" evidence="1">
    <location>
        <begin position="801"/>
        <end position="852"/>
    </location>
</feature>
<dbReference type="KEGG" id="sla:SERLADRAFT_435880"/>
<organism>
    <name type="scientific">Serpula lacrymans var. lacrymans (strain S7.9)</name>
    <name type="common">Dry rot fungus</name>
    <dbReference type="NCBI Taxonomy" id="578457"/>
    <lineage>
        <taxon>Eukaryota</taxon>
        <taxon>Fungi</taxon>
        <taxon>Dikarya</taxon>
        <taxon>Basidiomycota</taxon>
        <taxon>Agaricomycotina</taxon>
        <taxon>Agaricomycetes</taxon>
        <taxon>Agaricomycetidae</taxon>
        <taxon>Boletales</taxon>
        <taxon>Coniophorineae</taxon>
        <taxon>Serpulaceae</taxon>
        <taxon>Serpula</taxon>
    </lineage>
</organism>
<evidence type="ECO:0000313" key="3">
    <source>
        <dbReference type="EMBL" id="EGO28106.1"/>
    </source>
</evidence>
<dbReference type="OrthoDB" id="2564696at2759"/>
<feature type="region of interest" description="Disordered" evidence="1">
    <location>
        <begin position="560"/>
        <end position="608"/>
    </location>
</feature>
<dbReference type="Proteomes" id="UP000008064">
    <property type="component" value="Unassembled WGS sequence"/>
</dbReference>
<accession>F8NP07</accession>
<keyword evidence="2" id="KW-1133">Transmembrane helix</keyword>
<keyword evidence="2" id="KW-0472">Membrane</keyword>
<protein>
    <submittedName>
        <fullName evidence="3">Uncharacterized protein</fullName>
    </submittedName>
</protein>